<dbReference type="InterPro" id="IPR050815">
    <property type="entry name" value="TF_fung"/>
</dbReference>
<evidence type="ECO:0000259" key="7">
    <source>
        <dbReference type="PROSITE" id="PS50048"/>
    </source>
</evidence>
<reference evidence="8" key="1">
    <citation type="journal article" date="2018" name="IMA Fungus">
        <title>IMA Genome-F 9: Draft genome sequence of Annulohypoxylon stygium, Aspergillus mulundensis, Berkeleyomyces basicola (syn. Thielaviopsis basicola), Ceratocystis smalleyi, two Cercospora beticola strains, Coleophoma cylindrospora, Fusarium fracticaudum, Phialophora cf. hyalina, and Morchella septimelata.</title>
        <authorList>
            <person name="Wingfield B.D."/>
            <person name="Bills G.F."/>
            <person name="Dong Y."/>
            <person name="Huang W."/>
            <person name="Nel W.J."/>
            <person name="Swalarsk-Parry B.S."/>
            <person name="Vaghefi N."/>
            <person name="Wilken P.M."/>
            <person name="An Z."/>
            <person name="de Beer Z.W."/>
            <person name="De Vos L."/>
            <person name="Chen L."/>
            <person name="Duong T.A."/>
            <person name="Gao Y."/>
            <person name="Hammerbacher A."/>
            <person name="Kikkert J.R."/>
            <person name="Li Y."/>
            <person name="Li H."/>
            <person name="Li K."/>
            <person name="Li Q."/>
            <person name="Liu X."/>
            <person name="Ma X."/>
            <person name="Naidoo K."/>
            <person name="Pethybridge S.J."/>
            <person name="Sun J."/>
            <person name="Steenkamp E.T."/>
            <person name="van der Nest M.A."/>
            <person name="van Wyk S."/>
            <person name="Wingfield M.J."/>
            <person name="Xiong C."/>
            <person name="Yue Q."/>
            <person name="Zhang X."/>
        </authorList>
    </citation>
    <scope>NUCLEOTIDE SEQUENCE [LARGE SCALE GENOMIC DNA]</scope>
    <source>
        <strain evidence="8">BP6252</strain>
    </source>
</reference>
<feature type="compositionally biased region" description="Basic and acidic residues" evidence="6">
    <location>
        <begin position="127"/>
        <end position="142"/>
    </location>
</feature>
<dbReference type="Pfam" id="PF00172">
    <property type="entry name" value="Zn_clus"/>
    <property type="match status" value="1"/>
</dbReference>
<dbReference type="InterPro" id="IPR036864">
    <property type="entry name" value="Zn2-C6_fun-type_DNA-bd_sf"/>
</dbReference>
<dbReference type="InterPro" id="IPR001138">
    <property type="entry name" value="Zn2Cys6_DnaBD"/>
</dbReference>
<evidence type="ECO:0000256" key="6">
    <source>
        <dbReference type="SAM" id="MobiDB-lite"/>
    </source>
</evidence>
<feature type="region of interest" description="Disordered" evidence="6">
    <location>
        <begin position="368"/>
        <end position="476"/>
    </location>
</feature>
<dbReference type="STRING" id="1849047.A0A3D8RC94"/>
<dbReference type="EMBL" id="PDLM01000008">
    <property type="protein sequence ID" value="RDW71501.1"/>
    <property type="molecule type" value="Genomic_DNA"/>
</dbReference>
<evidence type="ECO:0000313" key="9">
    <source>
        <dbReference type="Proteomes" id="UP000256645"/>
    </source>
</evidence>
<evidence type="ECO:0000256" key="1">
    <source>
        <dbReference type="ARBA" id="ARBA00004123"/>
    </source>
</evidence>
<dbReference type="CDD" id="cd12148">
    <property type="entry name" value="fungal_TF_MHR"/>
    <property type="match status" value="1"/>
</dbReference>
<evidence type="ECO:0000256" key="2">
    <source>
        <dbReference type="ARBA" id="ARBA00022723"/>
    </source>
</evidence>
<keyword evidence="4" id="KW-0804">Transcription</keyword>
<dbReference type="GO" id="GO:0000981">
    <property type="term" value="F:DNA-binding transcription factor activity, RNA polymerase II-specific"/>
    <property type="evidence" value="ECO:0007669"/>
    <property type="project" value="InterPro"/>
</dbReference>
<dbReference type="PROSITE" id="PS50048">
    <property type="entry name" value="ZN2_CY6_FUNGAL_2"/>
    <property type="match status" value="1"/>
</dbReference>
<dbReference type="OrthoDB" id="5426798at2759"/>
<dbReference type="Gene3D" id="4.10.240.10">
    <property type="entry name" value="Zn(2)-C6 fungal-type DNA-binding domain"/>
    <property type="match status" value="1"/>
</dbReference>
<feature type="compositionally biased region" description="Basic and acidic residues" evidence="6">
    <location>
        <begin position="396"/>
        <end position="409"/>
    </location>
</feature>
<feature type="domain" description="Zn(2)-C6 fungal-type" evidence="7">
    <location>
        <begin position="336"/>
        <end position="366"/>
    </location>
</feature>
<comment type="caution">
    <text evidence="8">The sequence shown here is derived from an EMBL/GenBank/DDBJ whole genome shotgun (WGS) entry which is preliminary data.</text>
</comment>
<gene>
    <name evidence="8" type="ORF">BP6252_08064</name>
</gene>
<feature type="region of interest" description="Disordered" evidence="6">
    <location>
        <begin position="1"/>
        <end position="240"/>
    </location>
</feature>
<keyword evidence="5" id="KW-0539">Nucleus</keyword>
<name>A0A3D8RC94_9HELO</name>
<organism evidence="8 9">
    <name type="scientific">Coleophoma cylindrospora</name>
    <dbReference type="NCBI Taxonomy" id="1849047"/>
    <lineage>
        <taxon>Eukaryota</taxon>
        <taxon>Fungi</taxon>
        <taxon>Dikarya</taxon>
        <taxon>Ascomycota</taxon>
        <taxon>Pezizomycotina</taxon>
        <taxon>Leotiomycetes</taxon>
        <taxon>Helotiales</taxon>
        <taxon>Dermateaceae</taxon>
        <taxon>Coleophoma</taxon>
    </lineage>
</organism>
<proteinExistence type="predicted"/>
<dbReference type="SUPFAM" id="SSF57701">
    <property type="entry name" value="Zn2/Cys6 DNA-binding domain"/>
    <property type="match status" value="1"/>
</dbReference>
<evidence type="ECO:0000313" key="8">
    <source>
        <dbReference type="EMBL" id="RDW71501.1"/>
    </source>
</evidence>
<dbReference type="PANTHER" id="PTHR47338:SF11">
    <property type="entry name" value="ZN(II)2CYS6 TRANSCRIPTION FACTOR (EUROFUNG)"/>
    <property type="match status" value="1"/>
</dbReference>
<keyword evidence="9" id="KW-1185">Reference proteome</keyword>
<evidence type="ECO:0000256" key="4">
    <source>
        <dbReference type="ARBA" id="ARBA00023163"/>
    </source>
</evidence>
<feature type="compositionally biased region" description="Polar residues" evidence="6">
    <location>
        <begin position="189"/>
        <end position="202"/>
    </location>
</feature>
<dbReference type="PANTHER" id="PTHR47338">
    <property type="entry name" value="ZN(II)2CYS6 TRANSCRIPTION FACTOR (EUROFUNG)-RELATED"/>
    <property type="match status" value="1"/>
</dbReference>
<dbReference type="SMART" id="SM00906">
    <property type="entry name" value="Fungal_trans"/>
    <property type="match status" value="1"/>
</dbReference>
<dbReference type="GO" id="GO:0008270">
    <property type="term" value="F:zinc ion binding"/>
    <property type="evidence" value="ECO:0007669"/>
    <property type="project" value="InterPro"/>
</dbReference>
<dbReference type="Pfam" id="PF04082">
    <property type="entry name" value="Fungal_trans"/>
    <property type="match status" value="1"/>
</dbReference>
<dbReference type="AlphaFoldDB" id="A0A3D8RC94"/>
<dbReference type="GO" id="GO:0005634">
    <property type="term" value="C:nucleus"/>
    <property type="evidence" value="ECO:0007669"/>
    <property type="project" value="UniProtKB-SubCell"/>
</dbReference>
<dbReference type="GO" id="GO:0003677">
    <property type="term" value="F:DNA binding"/>
    <property type="evidence" value="ECO:0007669"/>
    <property type="project" value="InterPro"/>
</dbReference>
<evidence type="ECO:0000256" key="5">
    <source>
        <dbReference type="ARBA" id="ARBA00023242"/>
    </source>
</evidence>
<dbReference type="GO" id="GO:0006351">
    <property type="term" value="P:DNA-templated transcription"/>
    <property type="evidence" value="ECO:0007669"/>
    <property type="project" value="InterPro"/>
</dbReference>
<accession>A0A3D8RC94</accession>
<dbReference type="Proteomes" id="UP000256645">
    <property type="component" value="Unassembled WGS sequence"/>
</dbReference>
<protein>
    <recommendedName>
        <fullName evidence="7">Zn(2)-C6 fungal-type domain-containing protein</fullName>
    </recommendedName>
</protein>
<feature type="compositionally biased region" description="Polar residues" evidence="6">
    <location>
        <begin position="93"/>
        <end position="102"/>
    </location>
</feature>
<feature type="compositionally biased region" description="Polar residues" evidence="6">
    <location>
        <begin position="48"/>
        <end position="59"/>
    </location>
</feature>
<comment type="subcellular location">
    <subcellularLocation>
        <location evidence="1">Nucleus</location>
    </subcellularLocation>
</comment>
<dbReference type="PROSITE" id="PS00463">
    <property type="entry name" value="ZN2_CY6_FUNGAL_1"/>
    <property type="match status" value="1"/>
</dbReference>
<keyword evidence="2" id="KW-0479">Metal-binding</keyword>
<dbReference type="InterPro" id="IPR007219">
    <property type="entry name" value="XnlR_reg_dom"/>
</dbReference>
<sequence length="951" mass="106137">MSQVSTRPFAFPFPHEVSTRSYDRAPAAYASRELVTPAKPTSLERPYDSNSWNLTQGRSPMSEGPRSGEPSPKIGSDQQQSRPELPQMASREQLPSLSSLFGNSHPHRPAPSPYSERRSPLFSSQTPHDRTLAAPVHPDRAFESSYQRAPVSSLFAYSSRPETSDRSHFQAPPPPPPSQEPRYSPALPSRTQSAATNNSWSPSEIPHSEYFARDTSSSFRSHVDPYHPNPVSTPENERSPTYRNVQSISASTGYPPTPASIAAAEPATTKDGLGPKIWTGTQFLPRFVRQALVPGEGMCYFYDDNTHCKTIIDGEPVNAHWGVTKAGKPRKRLAIACITCREKKIKCDPDFPRCVQCEKFGRVCKFKNAPRGGQSSPDTPPAEAEDIAPRPGSARTENERFEVEQREPSHSASPRPSLRRQTPDEEAQLPKRRRTSYTNFALHPPESSPRAVLPETMSPASKKESQPFPKAESPAVHANPFTSATRFAPELLSLFFQNINQMGYSMFPKLPFQSWALSSSEKSPDDLTLLYSVIACGTVFSSNPEHKLLGREYAATLRSTCNTRSLSFQLVQSRLLLAIYYTAVGSNDDAWDLCGAAIRAAYGLRMNMELDLQTPQSYPYGLNRAGYAECWRRTFWSCYIMDRLDSFASGRSSSIRPDEVFLRLPCNTESFESQLETQTEFFSASELQRPGAPRHGLISNLIYVSTIWDDIMLDIYRSSHSVVPSARRFDTFYRSSVGNLRNWIDRLPQDMSLSPENLANAARCGALGRFMLVHATYLTASMKLNRYVRESPSVHLQFGSNVQTALQHAAELLDMVKWAGAYYTAPENATKGIEIISPFMAYAIECAIDIQTAKSSMSTFPSFYGSVRGVETILTHLAQIWPGARQQQETISRRIREVAEVVAILEKGGGNEQELAKFKGLCKNVKNGSFQMIEPLEKNSGNWKEFDLLYS</sequence>
<keyword evidence="3" id="KW-0805">Transcription regulation</keyword>
<dbReference type="SMART" id="SM00066">
    <property type="entry name" value="GAL4"/>
    <property type="match status" value="1"/>
</dbReference>
<evidence type="ECO:0000256" key="3">
    <source>
        <dbReference type="ARBA" id="ARBA00023015"/>
    </source>
</evidence>
<dbReference type="CDD" id="cd00067">
    <property type="entry name" value="GAL4"/>
    <property type="match status" value="1"/>
</dbReference>